<comment type="caution">
    <text evidence="6">The sequence shown here is derived from an EMBL/GenBank/DDBJ whole genome shotgun (WGS) entry which is preliminary data.</text>
</comment>
<protein>
    <recommendedName>
        <fullName evidence="5">Major facilitator superfamily (MFS) profile domain-containing protein</fullName>
    </recommendedName>
</protein>
<feature type="transmembrane region" description="Helical" evidence="4">
    <location>
        <begin position="365"/>
        <end position="384"/>
    </location>
</feature>
<dbReference type="Pfam" id="PF07690">
    <property type="entry name" value="MFS_1"/>
    <property type="match status" value="2"/>
</dbReference>
<organism evidence="6 7">
    <name type="scientific">Candidatus Buchananbacteria bacterium RIFCSPHIGHO2_02_FULL_56_16</name>
    <dbReference type="NCBI Taxonomy" id="1797542"/>
    <lineage>
        <taxon>Bacteria</taxon>
        <taxon>Candidatus Buchananiibacteriota</taxon>
    </lineage>
</organism>
<feature type="domain" description="Major facilitator superfamily (MFS) profile" evidence="5">
    <location>
        <begin position="10"/>
        <end position="387"/>
    </location>
</feature>
<feature type="transmembrane region" description="Helical" evidence="4">
    <location>
        <begin position="296"/>
        <end position="312"/>
    </location>
</feature>
<evidence type="ECO:0000256" key="4">
    <source>
        <dbReference type="SAM" id="Phobius"/>
    </source>
</evidence>
<keyword evidence="1 4" id="KW-0812">Transmembrane</keyword>
<proteinExistence type="predicted"/>
<keyword evidence="2 4" id="KW-1133">Transmembrane helix</keyword>
<keyword evidence="3 4" id="KW-0472">Membrane</keyword>
<dbReference type="PANTHER" id="PTHR23518">
    <property type="entry name" value="C-METHYLTRANSFERASE"/>
    <property type="match status" value="1"/>
</dbReference>
<dbReference type="AlphaFoldDB" id="A0A1G1YJG7"/>
<dbReference type="InterPro" id="IPR020846">
    <property type="entry name" value="MFS_dom"/>
</dbReference>
<feature type="transmembrane region" description="Helical" evidence="4">
    <location>
        <begin position="34"/>
        <end position="53"/>
    </location>
</feature>
<evidence type="ECO:0000313" key="6">
    <source>
        <dbReference type="EMBL" id="OGY52421.1"/>
    </source>
</evidence>
<dbReference type="PANTHER" id="PTHR23518:SF2">
    <property type="entry name" value="MAJOR FACILITATOR SUPERFAMILY TRANSPORTER"/>
    <property type="match status" value="1"/>
</dbReference>
<evidence type="ECO:0000256" key="2">
    <source>
        <dbReference type="ARBA" id="ARBA00022989"/>
    </source>
</evidence>
<feature type="transmembrane region" description="Helical" evidence="4">
    <location>
        <begin position="141"/>
        <end position="162"/>
    </location>
</feature>
<dbReference type="Proteomes" id="UP000177310">
    <property type="component" value="Unassembled WGS sequence"/>
</dbReference>
<dbReference type="CDD" id="cd17370">
    <property type="entry name" value="MFS_MJ1317_like"/>
    <property type="match status" value="1"/>
</dbReference>
<evidence type="ECO:0000259" key="5">
    <source>
        <dbReference type="PROSITE" id="PS50850"/>
    </source>
</evidence>
<feature type="transmembrane region" description="Helical" evidence="4">
    <location>
        <begin position="203"/>
        <end position="223"/>
    </location>
</feature>
<feature type="transmembrane region" description="Helical" evidence="4">
    <location>
        <begin position="333"/>
        <end position="353"/>
    </location>
</feature>
<dbReference type="GO" id="GO:0022857">
    <property type="term" value="F:transmembrane transporter activity"/>
    <property type="evidence" value="ECO:0007669"/>
    <property type="project" value="InterPro"/>
</dbReference>
<dbReference type="SUPFAM" id="SSF103473">
    <property type="entry name" value="MFS general substrate transporter"/>
    <property type="match status" value="1"/>
</dbReference>
<dbReference type="InterPro" id="IPR011701">
    <property type="entry name" value="MFS"/>
</dbReference>
<evidence type="ECO:0000313" key="7">
    <source>
        <dbReference type="Proteomes" id="UP000177310"/>
    </source>
</evidence>
<dbReference type="Gene3D" id="1.20.1250.20">
    <property type="entry name" value="MFS general substrate transporter like domains"/>
    <property type="match status" value="2"/>
</dbReference>
<reference evidence="6 7" key="1">
    <citation type="journal article" date="2016" name="Nat. Commun.">
        <title>Thousands of microbial genomes shed light on interconnected biogeochemical processes in an aquifer system.</title>
        <authorList>
            <person name="Anantharaman K."/>
            <person name="Brown C.T."/>
            <person name="Hug L.A."/>
            <person name="Sharon I."/>
            <person name="Castelle C.J."/>
            <person name="Probst A.J."/>
            <person name="Thomas B.C."/>
            <person name="Singh A."/>
            <person name="Wilkins M.J."/>
            <person name="Karaoz U."/>
            <person name="Brodie E.L."/>
            <person name="Williams K.H."/>
            <person name="Hubbard S.S."/>
            <person name="Banfield J.F."/>
        </authorList>
    </citation>
    <scope>NUCLEOTIDE SEQUENCE [LARGE SCALE GENOMIC DNA]</scope>
</reference>
<feature type="transmembrane region" description="Helical" evidence="4">
    <location>
        <begin position="243"/>
        <end position="261"/>
    </location>
</feature>
<accession>A0A1G1YJG7</accession>
<name>A0A1G1YJG7_9BACT</name>
<evidence type="ECO:0000256" key="1">
    <source>
        <dbReference type="ARBA" id="ARBA00022692"/>
    </source>
</evidence>
<dbReference type="PROSITE" id="PS50850">
    <property type="entry name" value="MFS"/>
    <property type="match status" value="1"/>
</dbReference>
<evidence type="ECO:0000256" key="3">
    <source>
        <dbReference type="ARBA" id="ARBA00023136"/>
    </source>
</evidence>
<dbReference type="EMBL" id="MHIL01000004">
    <property type="protein sequence ID" value="OGY52421.1"/>
    <property type="molecule type" value="Genomic_DNA"/>
</dbReference>
<gene>
    <name evidence="6" type="ORF">A3J59_00755</name>
</gene>
<dbReference type="InterPro" id="IPR036259">
    <property type="entry name" value="MFS_trans_sf"/>
</dbReference>
<sequence length="393" mass="41296">MQPRKKIPRNVIVVAFVALASGFGQDLITPVLPAFLLTLGVSRAGIGLIDGLLQGSTNLFRFISGILSDRFANRKRFIFLGYFLSSVSRPLLALASGAASVALLRVADGVGKGTKDAPRDALIADSAPAAGRGRAFGFQRLIDTAGSVLGPLVAAGVLLMFTPSLATYRLIFTLATIPGALALGLIWFGIAEPAAAARARVKINFTFPWQFWIFTIGIALAMLTKINDSLFLVRAADVGVPESLIPLLFAGFTFLYALLSYPIGIWSDRVGKLPLIAAGWLVLAAVELGFAQTTSVAAALVLFAFYGLFFALTEGSGRAFIADLVSPESRGSAYAIFYTISGLAVVAGGYGLGKLWDQVSPQATFTVAAAGSAAGFVILLLVALSRRKKAVTI</sequence>
<feature type="transmembrane region" description="Helical" evidence="4">
    <location>
        <begin position="168"/>
        <end position="191"/>
    </location>
</feature>
<dbReference type="STRING" id="1797542.A3J59_00755"/>